<dbReference type="Proteomes" id="UP001199659">
    <property type="component" value="Chromosome"/>
</dbReference>
<organism evidence="1 2">
    <name type="scientific">Pseudocitrobacter corydidari</name>
    <dbReference type="NCBI Taxonomy" id="2891570"/>
    <lineage>
        <taxon>Bacteria</taxon>
        <taxon>Pseudomonadati</taxon>
        <taxon>Pseudomonadota</taxon>
        <taxon>Gammaproteobacteria</taxon>
        <taxon>Enterobacterales</taxon>
        <taxon>Enterobacteriaceae</taxon>
        <taxon>Pseudocitrobacter</taxon>
    </lineage>
</organism>
<protein>
    <recommendedName>
        <fullName evidence="3">DNA polymerase V</fullName>
    </recommendedName>
</protein>
<dbReference type="EMBL" id="CP087880">
    <property type="protein sequence ID" value="UGS40028.1"/>
    <property type="molecule type" value="Genomic_DNA"/>
</dbReference>
<sequence length="79" mass="9149">MPRRSDIVIAFRASIVNESSGRRIVKTADFVQELLKVNWDLSMEEANLWIARYTTCFKVITPDHGENKTWFMYNPNGGL</sequence>
<accession>A0ABY3S1T3</accession>
<evidence type="ECO:0008006" key="3">
    <source>
        <dbReference type="Google" id="ProtNLM"/>
    </source>
</evidence>
<evidence type="ECO:0000313" key="2">
    <source>
        <dbReference type="Proteomes" id="UP001199659"/>
    </source>
</evidence>
<gene>
    <name evidence="1" type="ORF">G163CM_07180</name>
</gene>
<dbReference type="RefSeq" id="WP_231826953.1">
    <property type="nucleotide sequence ID" value="NZ_CP087880.1"/>
</dbReference>
<reference evidence="1 2" key="1">
    <citation type="journal article" date="2022" name="Int. J. Syst. Evol. Microbiol.">
        <title>Pseudocitrobacter corydidari sp. nov., isolated from the Asian emerald cockroach Corydidarum magnifica.</title>
        <authorList>
            <person name="Guzman J."/>
            <person name="Poehlein A."/>
            <person name="Glaeser S.P."/>
            <person name="Schwengers O."/>
            <person name="Blom J."/>
            <person name="Hollensteiner J."/>
            <person name="Kampfer P."/>
            <person name="Vilcinskas A."/>
        </authorList>
    </citation>
    <scope>NUCLEOTIDE SEQUENCE [LARGE SCALE GENOMIC DNA]</scope>
    <source>
        <strain evidence="1">G163CM</strain>
    </source>
</reference>
<proteinExistence type="predicted"/>
<evidence type="ECO:0000313" key="1">
    <source>
        <dbReference type="EMBL" id="UGS40028.1"/>
    </source>
</evidence>
<keyword evidence="2" id="KW-1185">Reference proteome</keyword>
<name>A0ABY3S1T3_9ENTR</name>